<evidence type="ECO:0000313" key="2">
    <source>
        <dbReference type="Proteomes" id="UP000186313"/>
    </source>
</evidence>
<comment type="caution">
    <text evidence="1">The sequence shown here is derived from an EMBL/GenBank/DDBJ whole genome shotgun (WGS) entry which is preliminary data.</text>
</comment>
<sequence>MDNYIGGDLADSINSLATDLGSINNSSIESDLGTPQSGSITEQTVLSYPSDFTGHSNFLVARAVDITGGVTRAYYGDMRQGFTSNNNRNTLTSASGREETIAATICLAMPLLQDSLVHDIGGSVDDITSVALAAGLDVADLEGDLSKLSSGVKSLVQNAKDITVGTISQQAGQGSRQSTLASGNKVIQNNPGTDSWQGTQLREQTLIWQFNPKSLPELKVVASIIKTFKLLSLGSIEKSSNELTQANNNDRLNNPYGHIASYIKTPPLWFLEEVSDYYTGQDGAGARYTDRLVFGPAAIASIKVNRTPDQYWKTFKGTAGDPASLDLEITFIELLPLDKETVQRDFNSSVAGTRYN</sequence>
<protein>
    <recommendedName>
        <fullName evidence="3">Phage tail protein</fullName>
    </recommendedName>
</protein>
<proteinExistence type="predicted"/>
<dbReference type="Proteomes" id="UP000186313">
    <property type="component" value="Unassembled WGS sequence"/>
</dbReference>
<evidence type="ECO:0008006" key="3">
    <source>
        <dbReference type="Google" id="ProtNLM"/>
    </source>
</evidence>
<dbReference type="RefSeq" id="WP_075706180.1">
    <property type="nucleotide sequence ID" value="NZ_MJMJ01000001.1"/>
</dbReference>
<dbReference type="AlphaFoldDB" id="A0A1Q9HRR8"/>
<evidence type="ECO:0000313" key="1">
    <source>
        <dbReference type="EMBL" id="OLQ93546.1"/>
    </source>
</evidence>
<accession>A0A1Q9HRR8</accession>
<name>A0A1Q9HRR8_9VIBR</name>
<dbReference type="STRING" id="1381081.BIY22_03375"/>
<dbReference type="Pfam" id="PF11091">
    <property type="entry name" value="T4_tail_cap"/>
    <property type="match status" value="1"/>
</dbReference>
<reference evidence="1 2" key="1">
    <citation type="submission" date="2016-09" db="EMBL/GenBank/DDBJ databases">
        <title>Genomic Taxonomy of the Vibrionaceae.</title>
        <authorList>
            <person name="Gonzalez-Castillo A."/>
            <person name="Gomez-Gil B."/>
            <person name="Enciso-Ibarra K."/>
        </authorList>
    </citation>
    <scope>NUCLEOTIDE SEQUENCE [LARGE SCALE GENOMIC DNA]</scope>
    <source>
        <strain evidence="1 2">CAIM 703</strain>
    </source>
</reference>
<gene>
    <name evidence="1" type="ORF">BIY22_03375</name>
</gene>
<dbReference type="InterPro" id="IPR024389">
    <property type="entry name" value="Gp48_T4-like"/>
</dbReference>
<dbReference type="EMBL" id="MJMJ01000001">
    <property type="protein sequence ID" value="OLQ93546.1"/>
    <property type="molecule type" value="Genomic_DNA"/>
</dbReference>
<organism evidence="1 2">
    <name type="scientific">Vibrio panuliri</name>
    <dbReference type="NCBI Taxonomy" id="1381081"/>
    <lineage>
        <taxon>Bacteria</taxon>
        <taxon>Pseudomonadati</taxon>
        <taxon>Pseudomonadota</taxon>
        <taxon>Gammaproteobacteria</taxon>
        <taxon>Vibrionales</taxon>
        <taxon>Vibrionaceae</taxon>
        <taxon>Vibrio</taxon>
    </lineage>
</organism>